<name>W6ZM23_COCMI</name>
<feature type="compositionally biased region" description="Low complexity" evidence="2">
    <location>
        <begin position="353"/>
        <end position="369"/>
    </location>
</feature>
<organism evidence="3 4">
    <name type="scientific">Bipolaris oryzae ATCC 44560</name>
    <dbReference type="NCBI Taxonomy" id="930090"/>
    <lineage>
        <taxon>Eukaryota</taxon>
        <taxon>Fungi</taxon>
        <taxon>Dikarya</taxon>
        <taxon>Ascomycota</taxon>
        <taxon>Pezizomycotina</taxon>
        <taxon>Dothideomycetes</taxon>
        <taxon>Pleosporomycetidae</taxon>
        <taxon>Pleosporales</taxon>
        <taxon>Pleosporineae</taxon>
        <taxon>Pleosporaceae</taxon>
        <taxon>Bipolaris</taxon>
    </lineage>
</organism>
<feature type="region of interest" description="Disordered" evidence="2">
    <location>
        <begin position="242"/>
        <end position="296"/>
    </location>
</feature>
<keyword evidence="1" id="KW-0175">Coiled coil</keyword>
<feature type="compositionally biased region" description="Low complexity" evidence="2">
    <location>
        <begin position="534"/>
        <end position="549"/>
    </location>
</feature>
<feature type="coiled-coil region" evidence="1">
    <location>
        <begin position="19"/>
        <end position="60"/>
    </location>
</feature>
<dbReference type="AlphaFoldDB" id="W6ZM23"/>
<feature type="compositionally biased region" description="Low complexity" evidence="2">
    <location>
        <begin position="280"/>
        <end position="289"/>
    </location>
</feature>
<evidence type="ECO:0000313" key="4">
    <source>
        <dbReference type="Proteomes" id="UP000054032"/>
    </source>
</evidence>
<feature type="compositionally biased region" description="Polar residues" evidence="2">
    <location>
        <begin position="370"/>
        <end position="385"/>
    </location>
</feature>
<dbReference type="EMBL" id="KI963919">
    <property type="protein sequence ID" value="EUC51028.1"/>
    <property type="molecule type" value="Genomic_DNA"/>
</dbReference>
<dbReference type="GeneID" id="19125648"/>
<dbReference type="Proteomes" id="UP000054032">
    <property type="component" value="Unassembled WGS sequence"/>
</dbReference>
<reference evidence="3 4" key="1">
    <citation type="journal article" date="2013" name="PLoS Genet.">
        <title>Comparative genome structure, secondary metabolite, and effector coding capacity across Cochliobolus pathogens.</title>
        <authorList>
            <person name="Condon B.J."/>
            <person name="Leng Y."/>
            <person name="Wu D."/>
            <person name="Bushley K.E."/>
            <person name="Ohm R.A."/>
            <person name="Otillar R."/>
            <person name="Martin J."/>
            <person name="Schackwitz W."/>
            <person name="Grimwood J."/>
            <person name="MohdZainudin N."/>
            <person name="Xue C."/>
            <person name="Wang R."/>
            <person name="Manning V.A."/>
            <person name="Dhillon B."/>
            <person name="Tu Z.J."/>
            <person name="Steffenson B.J."/>
            <person name="Salamov A."/>
            <person name="Sun H."/>
            <person name="Lowry S."/>
            <person name="LaButti K."/>
            <person name="Han J."/>
            <person name="Copeland A."/>
            <person name="Lindquist E."/>
            <person name="Barry K."/>
            <person name="Schmutz J."/>
            <person name="Baker S.E."/>
            <person name="Ciuffetti L.M."/>
            <person name="Grigoriev I.V."/>
            <person name="Zhong S."/>
            <person name="Turgeon B.G."/>
        </authorList>
    </citation>
    <scope>NUCLEOTIDE SEQUENCE [LARGE SCALE GENOMIC DNA]</scope>
    <source>
        <strain evidence="3 4">ATCC 44560</strain>
    </source>
</reference>
<evidence type="ECO:0000256" key="1">
    <source>
        <dbReference type="SAM" id="Coils"/>
    </source>
</evidence>
<keyword evidence="4" id="KW-1185">Reference proteome</keyword>
<feature type="coiled-coil region" evidence="1">
    <location>
        <begin position="160"/>
        <end position="187"/>
    </location>
</feature>
<proteinExistence type="predicted"/>
<dbReference type="KEGG" id="bor:COCMIDRAFT_80308"/>
<feature type="compositionally biased region" description="Polar residues" evidence="2">
    <location>
        <begin position="258"/>
        <end position="279"/>
    </location>
</feature>
<dbReference type="OrthoDB" id="3694330at2759"/>
<feature type="region of interest" description="Disordered" evidence="2">
    <location>
        <begin position="527"/>
        <end position="569"/>
    </location>
</feature>
<accession>W6ZM23</accession>
<feature type="compositionally biased region" description="Low complexity" evidence="2">
    <location>
        <begin position="397"/>
        <end position="412"/>
    </location>
</feature>
<dbReference type="HOGENOM" id="CLU_438041_0_0_1"/>
<protein>
    <submittedName>
        <fullName evidence="3">Uncharacterized protein</fullName>
    </submittedName>
</protein>
<sequence>MSATKPLESLPPTPYPDQIATLKRQIAELEHDKANLDKAVSESNQRVAEAEKSTAAARAETAAAVQRAQKRYTEKLHANNEARNLQDAMKEQAFKHNDSSIKTSRRMSCLEAKIAHLETEVSIKDTKIQELEEELRETHTGFLGNQQENVEMETQLGQIVHDLKNKIIGLEKSLAAAEQDKEQAVKDKDAIAKSQAKFEVDQAYFKSREIELMRTNQIKLQHAHSHWHSKLEIMMKKLKEARREAEEAKQKLQMATHAMQNTAQKPGVAQQQQRTKLQTSNSNRRIRSSPNRDNETAACAFQRAQNQTLLLNIISLNQNLLTRPNEDIPETEAQPIPRQPMNMAQDIGYMQYPSTSFNSSASPNSPIPTDQQQYSSAYGQPSVQQHGVPMQPMRSMGQQQSMGPLSPQQQQPGLVHNARLNNAGSPAPTHSNHGINMNLAVNTGTVQQPHRGMIQQPPPAFIPSRTHESSSTNASFFPNTQGSAGPSTYGNDIFATESSNIDYFMNNDLEFTKYPMGSTFQDPLYSNDFTQRMNGNAQGQGDGNAAPADTNATWSGGQGPAPHGGYAPR</sequence>
<feature type="region of interest" description="Disordered" evidence="2">
    <location>
        <begin position="352"/>
        <end position="412"/>
    </location>
</feature>
<dbReference type="RefSeq" id="XP_007682399.1">
    <property type="nucleotide sequence ID" value="XM_007684209.1"/>
</dbReference>
<gene>
    <name evidence="3" type="ORF">COCMIDRAFT_80308</name>
</gene>
<evidence type="ECO:0000256" key="2">
    <source>
        <dbReference type="SAM" id="MobiDB-lite"/>
    </source>
</evidence>
<evidence type="ECO:0000313" key="3">
    <source>
        <dbReference type="EMBL" id="EUC51028.1"/>
    </source>
</evidence>